<keyword evidence="3" id="KW-1185">Reference proteome</keyword>
<organism evidence="2 3">
    <name type="scientific">Nonomuraea diastatica</name>
    <dbReference type="NCBI Taxonomy" id="1848329"/>
    <lineage>
        <taxon>Bacteria</taxon>
        <taxon>Bacillati</taxon>
        <taxon>Actinomycetota</taxon>
        <taxon>Actinomycetes</taxon>
        <taxon>Streptosporangiales</taxon>
        <taxon>Streptosporangiaceae</taxon>
        <taxon>Nonomuraea</taxon>
    </lineage>
</organism>
<dbReference type="RefSeq" id="WP_132507575.1">
    <property type="nucleotide sequence ID" value="NZ_SMKP01000024.1"/>
</dbReference>
<evidence type="ECO:0000256" key="1">
    <source>
        <dbReference type="SAM" id="Phobius"/>
    </source>
</evidence>
<protein>
    <submittedName>
        <fullName evidence="2">Uncharacterized protein</fullName>
    </submittedName>
</protein>
<keyword evidence="1" id="KW-0812">Transmembrane</keyword>
<evidence type="ECO:0000313" key="3">
    <source>
        <dbReference type="Proteomes" id="UP000294543"/>
    </source>
</evidence>
<feature type="transmembrane region" description="Helical" evidence="1">
    <location>
        <begin position="41"/>
        <end position="67"/>
    </location>
</feature>
<reference evidence="2 3" key="1">
    <citation type="submission" date="2019-03" db="EMBL/GenBank/DDBJ databases">
        <title>Draft genome sequences of novel Actinobacteria.</title>
        <authorList>
            <person name="Sahin N."/>
            <person name="Ay H."/>
            <person name="Saygin H."/>
        </authorList>
    </citation>
    <scope>NUCLEOTIDE SEQUENCE [LARGE SCALE GENOMIC DNA]</scope>
    <source>
        <strain evidence="2 3">KC712</strain>
    </source>
</reference>
<sequence length="247" mass="26705">MPGFTEDDLRAVFAENSVREVGSPPRVSEIRRRGTRARRRVMAGAAVAALAGATATAVPLTGAMVAWSGEAATGVPARFQAGVELPRTLESRYGPVSLIFGQTYQSVGEKVRITFRPTSGHTGVALRCADPEAWVLVRDTRGTWDDLAPCVRLGQGLQVQYDERSVTPDWLRAPQSLEVWVFPADAPIGSPTQADRCALADRRAGTCDGQWDREAITAMPERLAAETGPRRGLWSIGVYDQEPRSGS</sequence>
<comment type="caution">
    <text evidence="2">The sequence shown here is derived from an EMBL/GenBank/DDBJ whole genome shotgun (WGS) entry which is preliminary data.</text>
</comment>
<accession>A0A4R4WXV1</accession>
<dbReference type="AlphaFoldDB" id="A0A4R4WXV1"/>
<proteinExistence type="predicted"/>
<dbReference type="OrthoDB" id="3527097at2"/>
<name>A0A4R4WXV1_9ACTN</name>
<gene>
    <name evidence="2" type="ORF">E1294_11320</name>
</gene>
<keyword evidence="1" id="KW-1133">Transmembrane helix</keyword>
<dbReference type="Proteomes" id="UP000294543">
    <property type="component" value="Unassembled WGS sequence"/>
</dbReference>
<evidence type="ECO:0000313" key="2">
    <source>
        <dbReference type="EMBL" id="TDD22580.1"/>
    </source>
</evidence>
<dbReference type="EMBL" id="SMKP01000024">
    <property type="protein sequence ID" value="TDD22580.1"/>
    <property type="molecule type" value="Genomic_DNA"/>
</dbReference>
<keyword evidence="1" id="KW-0472">Membrane</keyword>